<dbReference type="Pfam" id="PF11154">
    <property type="entry name" value="DUF2934"/>
    <property type="match status" value="1"/>
</dbReference>
<protein>
    <submittedName>
        <fullName evidence="2">Uncharacterized protein</fullName>
    </submittedName>
</protein>
<evidence type="ECO:0000256" key="1">
    <source>
        <dbReference type="SAM" id="MobiDB-lite"/>
    </source>
</evidence>
<feature type="compositionally biased region" description="Basic residues" evidence="1">
    <location>
        <begin position="1"/>
        <end position="10"/>
    </location>
</feature>
<sequence length="78" mass="8677">MSASKNKSKKTTQNEISKTTAAHNELNDATITDSKKAQMIAEAAYYKAEKRQFCGCDEEKLMDGLEAETEINSQLSEK</sequence>
<dbReference type="OrthoDB" id="8538784at2"/>
<organism evidence="2 3">
    <name type="scientific">Ketobacter alkanivorans</name>
    <dbReference type="NCBI Taxonomy" id="1917421"/>
    <lineage>
        <taxon>Bacteria</taxon>
        <taxon>Pseudomonadati</taxon>
        <taxon>Pseudomonadota</taxon>
        <taxon>Gammaproteobacteria</taxon>
        <taxon>Pseudomonadales</taxon>
        <taxon>Ketobacteraceae</taxon>
        <taxon>Ketobacter</taxon>
    </lineage>
</organism>
<dbReference type="Proteomes" id="UP000235116">
    <property type="component" value="Chromosome"/>
</dbReference>
<dbReference type="RefSeq" id="WP_101892432.1">
    <property type="nucleotide sequence ID" value="NZ_CP022684.1"/>
</dbReference>
<evidence type="ECO:0000313" key="3">
    <source>
        <dbReference type="Proteomes" id="UP000235116"/>
    </source>
</evidence>
<keyword evidence="3" id="KW-1185">Reference proteome</keyword>
<reference evidence="3" key="1">
    <citation type="submission" date="2017-08" db="EMBL/GenBank/DDBJ databases">
        <title>Direct submision.</title>
        <authorList>
            <person name="Kim S.-J."/>
            <person name="Rhee S.-K."/>
        </authorList>
    </citation>
    <scope>NUCLEOTIDE SEQUENCE [LARGE SCALE GENOMIC DNA]</scope>
    <source>
        <strain evidence="3">GI5</strain>
    </source>
</reference>
<feature type="compositionally biased region" description="Polar residues" evidence="1">
    <location>
        <begin position="11"/>
        <end position="31"/>
    </location>
</feature>
<dbReference type="AlphaFoldDB" id="A0A2K9LFP1"/>
<dbReference type="KEGG" id="kak:Kalk_00980"/>
<accession>A0A2K9LFP1</accession>
<dbReference type="EMBL" id="CP022684">
    <property type="protein sequence ID" value="AUM11092.1"/>
    <property type="molecule type" value="Genomic_DNA"/>
</dbReference>
<gene>
    <name evidence="2" type="ORF">Kalk_00980</name>
</gene>
<name>A0A2K9LFP1_9GAMM</name>
<proteinExistence type="predicted"/>
<feature type="region of interest" description="Disordered" evidence="1">
    <location>
        <begin position="1"/>
        <end position="31"/>
    </location>
</feature>
<evidence type="ECO:0000313" key="2">
    <source>
        <dbReference type="EMBL" id="AUM11092.1"/>
    </source>
</evidence>
<dbReference type="InterPro" id="IPR021327">
    <property type="entry name" value="DUF2934"/>
</dbReference>